<dbReference type="GO" id="GO:0030514">
    <property type="term" value="P:negative regulation of BMP signaling pathway"/>
    <property type="evidence" value="ECO:0007669"/>
    <property type="project" value="TreeGrafter"/>
</dbReference>
<accession>A0AAD9KAR1</accession>
<dbReference type="AlphaFoldDB" id="A0AAD9KAR1"/>
<keyword evidence="2" id="KW-0472">Membrane</keyword>
<dbReference type="SUPFAM" id="SSF57603">
    <property type="entry name" value="FnI-like domain"/>
    <property type="match status" value="1"/>
</dbReference>
<organism evidence="4 5">
    <name type="scientific">Paralvinella palmiformis</name>
    <dbReference type="NCBI Taxonomy" id="53620"/>
    <lineage>
        <taxon>Eukaryota</taxon>
        <taxon>Metazoa</taxon>
        <taxon>Spiralia</taxon>
        <taxon>Lophotrochozoa</taxon>
        <taxon>Annelida</taxon>
        <taxon>Polychaeta</taxon>
        <taxon>Sedentaria</taxon>
        <taxon>Canalipalpata</taxon>
        <taxon>Terebellida</taxon>
        <taxon>Terebelliformia</taxon>
        <taxon>Alvinellidae</taxon>
        <taxon>Paralvinella</taxon>
    </lineage>
</organism>
<dbReference type="Proteomes" id="UP001208570">
    <property type="component" value="Unassembled WGS sequence"/>
</dbReference>
<evidence type="ECO:0000259" key="3">
    <source>
        <dbReference type="PROSITE" id="PS50933"/>
    </source>
</evidence>
<dbReference type="InterPro" id="IPR001007">
    <property type="entry name" value="VWF_dom"/>
</dbReference>
<evidence type="ECO:0000256" key="2">
    <source>
        <dbReference type="SAM" id="Phobius"/>
    </source>
</evidence>
<keyword evidence="2" id="KW-1133">Transmembrane helix</keyword>
<dbReference type="Pfam" id="PF07452">
    <property type="entry name" value="CHRD"/>
    <property type="match status" value="1"/>
</dbReference>
<keyword evidence="1" id="KW-0217">Developmental protein</keyword>
<sequence>MDNDLVPPPAVMRVWIVVLVVTSFLNAGYAARNAEVSRIEFLNEPPPVRVKIPDTPGCVFGDRFYELEQTWHPELLQSGVLYCVLCQCLPNIDKGVLNSKGHVTCRDIKSECPEVTCDNPVLLPEQCCKTCPGQGQQPPWAENASIATYEDMANVNTKRIRQDFIAVLTGFSATRPVATSGVGVAYFSLYQSTLVYSLHLEGIRKPRSLQIIDTHGTVFHSRKLDGRKRQQIVCGSVSWPDVYTGFLKRRRLFIQIDTRSNRDGEIRGEIQPKESLSSDTFASLLTPSEKNGRGGVVLVRLGDNPNTLVFTALIAGIQPADQENRRPTLTFKVGNKKKTFHKNVIHPDTTMYNITMVTWPWNNVKKRIEKFLVAEKLTVHVTLPNDGELVGKLTVRNTCNGFWSIMKSTRRSVHTIGASGMVLIQYQKKGVIRYKALRGEYTVDFAVFRGTAPLFVDNRLLCAPEMDIRNFDLNLNPNAENLIQLFRAV</sequence>
<evidence type="ECO:0000313" key="5">
    <source>
        <dbReference type="Proteomes" id="UP001208570"/>
    </source>
</evidence>
<dbReference type="PANTHER" id="PTHR46526:SF1">
    <property type="entry name" value="CHORDIN"/>
    <property type="match status" value="1"/>
</dbReference>
<comment type="caution">
    <text evidence="4">The sequence shown here is derived from an EMBL/GenBank/DDBJ whole genome shotgun (WGS) entry which is preliminary data.</text>
</comment>
<dbReference type="GO" id="GO:0005615">
    <property type="term" value="C:extracellular space"/>
    <property type="evidence" value="ECO:0007669"/>
    <property type="project" value="TreeGrafter"/>
</dbReference>
<dbReference type="SMART" id="SM00754">
    <property type="entry name" value="CHRD"/>
    <property type="match status" value="1"/>
</dbReference>
<evidence type="ECO:0000256" key="1">
    <source>
        <dbReference type="PROSITE-ProRule" id="PRU00230"/>
    </source>
</evidence>
<dbReference type="PROSITE" id="PS50933">
    <property type="entry name" value="CHRD"/>
    <property type="match status" value="1"/>
</dbReference>
<protein>
    <recommendedName>
        <fullName evidence="3">CHRD domain-containing protein</fullName>
    </recommendedName>
</protein>
<dbReference type="InterPro" id="IPR010895">
    <property type="entry name" value="CHRD"/>
</dbReference>
<keyword evidence="5" id="KW-1185">Reference proteome</keyword>
<feature type="transmembrane region" description="Helical" evidence="2">
    <location>
        <begin position="12"/>
        <end position="31"/>
    </location>
</feature>
<reference evidence="4" key="1">
    <citation type="journal article" date="2023" name="Mol. Biol. Evol.">
        <title>Third-Generation Sequencing Reveals the Adaptive Role of the Epigenome in Three Deep-Sea Polychaetes.</title>
        <authorList>
            <person name="Perez M."/>
            <person name="Aroh O."/>
            <person name="Sun Y."/>
            <person name="Lan Y."/>
            <person name="Juniper S.K."/>
            <person name="Young C.R."/>
            <person name="Angers B."/>
            <person name="Qian P.Y."/>
        </authorList>
    </citation>
    <scope>NUCLEOTIDE SEQUENCE</scope>
    <source>
        <strain evidence="4">P08H-3</strain>
    </source>
</reference>
<dbReference type="InterPro" id="IPR052278">
    <property type="entry name" value="Chordin-like_regulators"/>
</dbReference>
<dbReference type="EMBL" id="JAODUP010000023">
    <property type="protein sequence ID" value="KAK2167847.1"/>
    <property type="molecule type" value="Genomic_DNA"/>
</dbReference>
<proteinExistence type="predicted"/>
<feature type="domain" description="CHRD" evidence="3">
    <location>
        <begin position="160"/>
        <end position="275"/>
    </location>
</feature>
<dbReference type="GO" id="GO:0036122">
    <property type="term" value="F:BMP binding"/>
    <property type="evidence" value="ECO:0007669"/>
    <property type="project" value="TreeGrafter"/>
</dbReference>
<dbReference type="Pfam" id="PF00093">
    <property type="entry name" value="VWC"/>
    <property type="match status" value="1"/>
</dbReference>
<keyword evidence="2" id="KW-0812">Transmembrane</keyword>
<gene>
    <name evidence="4" type="ORF">LSH36_23g06014</name>
</gene>
<dbReference type="GO" id="GO:0009953">
    <property type="term" value="P:dorsal/ventral pattern formation"/>
    <property type="evidence" value="ECO:0007669"/>
    <property type="project" value="TreeGrafter"/>
</dbReference>
<dbReference type="PANTHER" id="PTHR46526">
    <property type="entry name" value="CHORDIN"/>
    <property type="match status" value="1"/>
</dbReference>
<evidence type="ECO:0000313" key="4">
    <source>
        <dbReference type="EMBL" id="KAK2167847.1"/>
    </source>
</evidence>
<name>A0AAD9KAR1_9ANNE</name>